<dbReference type="AlphaFoldDB" id="A0A0F9QF46"/>
<evidence type="ECO:0000256" key="1">
    <source>
        <dbReference type="SAM" id="Phobius"/>
    </source>
</evidence>
<keyword evidence="1" id="KW-1133">Transmembrane helix</keyword>
<keyword evidence="1" id="KW-0812">Transmembrane</keyword>
<comment type="caution">
    <text evidence="2">The sequence shown here is derived from an EMBL/GenBank/DDBJ whole genome shotgun (WGS) entry which is preliminary data.</text>
</comment>
<reference evidence="2" key="1">
    <citation type="journal article" date="2015" name="Nature">
        <title>Complex archaea that bridge the gap between prokaryotes and eukaryotes.</title>
        <authorList>
            <person name="Spang A."/>
            <person name="Saw J.H."/>
            <person name="Jorgensen S.L."/>
            <person name="Zaremba-Niedzwiedzka K."/>
            <person name="Martijn J."/>
            <person name="Lind A.E."/>
            <person name="van Eijk R."/>
            <person name="Schleper C."/>
            <person name="Guy L."/>
            <person name="Ettema T.J."/>
        </authorList>
    </citation>
    <scope>NUCLEOTIDE SEQUENCE</scope>
</reference>
<name>A0A0F9QF46_9ZZZZ</name>
<keyword evidence="1" id="KW-0472">Membrane</keyword>
<protein>
    <submittedName>
        <fullName evidence="2">Uncharacterized protein</fullName>
    </submittedName>
</protein>
<dbReference type="EMBL" id="LAZR01002025">
    <property type="protein sequence ID" value="KKN35627.1"/>
    <property type="molecule type" value="Genomic_DNA"/>
</dbReference>
<sequence>MRELAEIEAVREQARGILGTLIAAAPTTNTDSLLHSHTALALIENLVRSAEKGARKRFAPPAWYQMCFYTIVAIALAVWIARTMWAFVGDSIL</sequence>
<organism evidence="2">
    <name type="scientific">marine sediment metagenome</name>
    <dbReference type="NCBI Taxonomy" id="412755"/>
    <lineage>
        <taxon>unclassified sequences</taxon>
        <taxon>metagenomes</taxon>
        <taxon>ecological metagenomes</taxon>
    </lineage>
</organism>
<gene>
    <name evidence="2" type="ORF">LCGC14_0781840</name>
</gene>
<evidence type="ECO:0000313" key="2">
    <source>
        <dbReference type="EMBL" id="KKN35627.1"/>
    </source>
</evidence>
<proteinExistence type="predicted"/>
<feature type="transmembrane region" description="Helical" evidence="1">
    <location>
        <begin position="62"/>
        <end position="81"/>
    </location>
</feature>
<accession>A0A0F9QF46</accession>